<dbReference type="PRINTS" id="PR00778">
    <property type="entry name" value="HTHARSR"/>
</dbReference>
<dbReference type="STRING" id="1703345.A3860_22975"/>
<evidence type="ECO:0000256" key="2">
    <source>
        <dbReference type="ARBA" id="ARBA00023125"/>
    </source>
</evidence>
<dbReference type="Pfam" id="PF01022">
    <property type="entry name" value="HTH_5"/>
    <property type="match status" value="1"/>
</dbReference>
<dbReference type="PROSITE" id="PS50987">
    <property type="entry name" value="HTH_ARSR_2"/>
    <property type="match status" value="1"/>
</dbReference>
<dbReference type="InterPro" id="IPR011991">
    <property type="entry name" value="ArsR-like_HTH"/>
</dbReference>
<proteinExistence type="predicted"/>
<sequence length="97" mass="11112">MAQTTKKKIIQELAEMLKAIAHPDRLAILQLLSSSRDRWLTVKVIYEKLKLQQPVASRHLNILKSAGVVSRKQEGQKIYYCICKEKKTVDSLTKCLC</sequence>
<dbReference type="SUPFAM" id="SSF46785">
    <property type="entry name" value="Winged helix' DNA-binding domain"/>
    <property type="match status" value="1"/>
</dbReference>
<evidence type="ECO:0000256" key="1">
    <source>
        <dbReference type="ARBA" id="ARBA00023015"/>
    </source>
</evidence>
<dbReference type="PANTHER" id="PTHR43132:SF2">
    <property type="entry name" value="ARSENICAL RESISTANCE OPERON REPRESSOR ARSR-RELATED"/>
    <property type="match status" value="1"/>
</dbReference>
<keyword evidence="6" id="KW-1185">Reference proteome</keyword>
<dbReference type="PANTHER" id="PTHR43132">
    <property type="entry name" value="ARSENICAL RESISTANCE OPERON REPRESSOR ARSR-RELATED"/>
    <property type="match status" value="1"/>
</dbReference>
<gene>
    <name evidence="5" type="ORF">A3860_22975</name>
</gene>
<evidence type="ECO:0000256" key="3">
    <source>
        <dbReference type="ARBA" id="ARBA00023163"/>
    </source>
</evidence>
<evidence type="ECO:0000313" key="5">
    <source>
        <dbReference type="EMBL" id="OQP63805.1"/>
    </source>
</evidence>
<dbReference type="InterPro" id="IPR036390">
    <property type="entry name" value="WH_DNA-bd_sf"/>
</dbReference>
<dbReference type="InterPro" id="IPR001845">
    <property type="entry name" value="HTH_ArsR_DNA-bd_dom"/>
</dbReference>
<dbReference type="InterPro" id="IPR051011">
    <property type="entry name" value="Metal_resp_trans_reg"/>
</dbReference>
<dbReference type="SMART" id="SM00418">
    <property type="entry name" value="HTH_ARSR"/>
    <property type="match status" value="1"/>
</dbReference>
<evidence type="ECO:0000259" key="4">
    <source>
        <dbReference type="PROSITE" id="PS50987"/>
    </source>
</evidence>
<dbReference type="CDD" id="cd00090">
    <property type="entry name" value="HTH_ARSR"/>
    <property type="match status" value="1"/>
</dbReference>
<dbReference type="EMBL" id="LVYD01000044">
    <property type="protein sequence ID" value="OQP63805.1"/>
    <property type="molecule type" value="Genomic_DNA"/>
</dbReference>
<keyword evidence="1" id="KW-0805">Transcription regulation</keyword>
<dbReference type="GO" id="GO:0003677">
    <property type="term" value="F:DNA binding"/>
    <property type="evidence" value="ECO:0007669"/>
    <property type="project" value="UniProtKB-KW"/>
</dbReference>
<feature type="domain" description="HTH arsR-type" evidence="4">
    <location>
        <begin position="5"/>
        <end position="97"/>
    </location>
</feature>
<name>A0A1V9FZK6_9BACT</name>
<evidence type="ECO:0000313" key="6">
    <source>
        <dbReference type="Proteomes" id="UP000192796"/>
    </source>
</evidence>
<dbReference type="Gene3D" id="1.10.10.10">
    <property type="entry name" value="Winged helix-like DNA-binding domain superfamily/Winged helix DNA-binding domain"/>
    <property type="match status" value="1"/>
</dbReference>
<accession>A0A1V9FZK6</accession>
<keyword evidence="2" id="KW-0238">DNA-binding</keyword>
<dbReference type="AlphaFoldDB" id="A0A1V9FZK6"/>
<dbReference type="InterPro" id="IPR036388">
    <property type="entry name" value="WH-like_DNA-bd_sf"/>
</dbReference>
<comment type="caution">
    <text evidence="5">The sequence shown here is derived from an EMBL/GenBank/DDBJ whole genome shotgun (WGS) entry which is preliminary data.</text>
</comment>
<organism evidence="5 6">
    <name type="scientific">Niastella vici</name>
    <dbReference type="NCBI Taxonomy" id="1703345"/>
    <lineage>
        <taxon>Bacteria</taxon>
        <taxon>Pseudomonadati</taxon>
        <taxon>Bacteroidota</taxon>
        <taxon>Chitinophagia</taxon>
        <taxon>Chitinophagales</taxon>
        <taxon>Chitinophagaceae</taxon>
        <taxon>Niastella</taxon>
    </lineage>
</organism>
<dbReference type="OrthoDB" id="9802016at2"/>
<protein>
    <recommendedName>
        <fullName evidence="4">HTH arsR-type domain-containing protein</fullName>
    </recommendedName>
</protein>
<dbReference type="NCBIfam" id="NF033788">
    <property type="entry name" value="HTH_metalloreg"/>
    <property type="match status" value="1"/>
</dbReference>
<dbReference type="Proteomes" id="UP000192796">
    <property type="component" value="Unassembled WGS sequence"/>
</dbReference>
<dbReference type="RefSeq" id="WP_081147468.1">
    <property type="nucleotide sequence ID" value="NZ_LVYD01000044.1"/>
</dbReference>
<reference evidence="5 6" key="1">
    <citation type="submission" date="2016-03" db="EMBL/GenBank/DDBJ databases">
        <title>Niastella vici sp. nov., isolated from farmland soil.</title>
        <authorList>
            <person name="Chen L."/>
            <person name="Wang D."/>
            <person name="Yang S."/>
            <person name="Wang G."/>
        </authorList>
    </citation>
    <scope>NUCLEOTIDE SEQUENCE [LARGE SCALE GENOMIC DNA]</scope>
    <source>
        <strain evidence="5 6">DJ57</strain>
    </source>
</reference>
<dbReference type="GO" id="GO:0003700">
    <property type="term" value="F:DNA-binding transcription factor activity"/>
    <property type="evidence" value="ECO:0007669"/>
    <property type="project" value="InterPro"/>
</dbReference>
<keyword evidence="3" id="KW-0804">Transcription</keyword>